<keyword evidence="6" id="KW-1185">Reference proteome</keyword>
<evidence type="ECO:0000256" key="2">
    <source>
        <dbReference type="ARBA" id="ARBA00023157"/>
    </source>
</evidence>
<dbReference type="InterPro" id="IPR036179">
    <property type="entry name" value="Ig-like_dom_sf"/>
</dbReference>
<evidence type="ECO:0000313" key="5">
    <source>
        <dbReference type="EMBL" id="GIY41458.1"/>
    </source>
</evidence>
<keyword evidence="1" id="KW-0677">Repeat</keyword>
<feature type="compositionally biased region" description="Basic and acidic residues" evidence="3">
    <location>
        <begin position="117"/>
        <end position="130"/>
    </location>
</feature>
<dbReference type="InterPro" id="IPR013783">
    <property type="entry name" value="Ig-like_fold"/>
</dbReference>
<accession>A0AAV4T497</accession>
<feature type="domain" description="Ig-like" evidence="4">
    <location>
        <begin position="112"/>
        <end position="203"/>
    </location>
</feature>
<dbReference type="Gene3D" id="2.60.40.10">
    <property type="entry name" value="Immunoglobulins"/>
    <property type="match status" value="1"/>
</dbReference>
<feature type="region of interest" description="Disordered" evidence="3">
    <location>
        <begin position="217"/>
        <end position="238"/>
    </location>
</feature>
<dbReference type="InterPro" id="IPR013098">
    <property type="entry name" value="Ig_I-set"/>
</dbReference>
<dbReference type="InterPro" id="IPR003598">
    <property type="entry name" value="Ig_sub2"/>
</dbReference>
<reference evidence="5 6" key="1">
    <citation type="submission" date="2021-06" db="EMBL/GenBank/DDBJ databases">
        <title>Caerostris extrusa draft genome.</title>
        <authorList>
            <person name="Kono N."/>
            <person name="Arakawa K."/>
        </authorList>
    </citation>
    <scope>NUCLEOTIDE SEQUENCE [LARGE SCALE GENOMIC DNA]</scope>
</reference>
<dbReference type="GO" id="GO:0098609">
    <property type="term" value="P:cell-cell adhesion"/>
    <property type="evidence" value="ECO:0007669"/>
    <property type="project" value="TreeGrafter"/>
</dbReference>
<dbReference type="PANTHER" id="PTHR44170:SF6">
    <property type="entry name" value="CONTACTIN"/>
    <property type="match status" value="1"/>
</dbReference>
<evidence type="ECO:0000313" key="6">
    <source>
        <dbReference type="Proteomes" id="UP001054945"/>
    </source>
</evidence>
<dbReference type="GO" id="GO:0016020">
    <property type="term" value="C:membrane"/>
    <property type="evidence" value="ECO:0007669"/>
    <property type="project" value="UniProtKB-SubCell"/>
</dbReference>
<organism evidence="5 6">
    <name type="scientific">Caerostris extrusa</name>
    <name type="common">Bark spider</name>
    <name type="synonym">Caerostris bankana</name>
    <dbReference type="NCBI Taxonomy" id="172846"/>
    <lineage>
        <taxon>Eukaryota</taxon>
        <taxon>Metazoa</taxon>
        <taxon>Ecdysozoa</taxon>
        <taxon>Arthropoda</taxon>
        <taxon>Chelicerata</taxon>
        <taxon>Arachnida</taxon>
        <taxon>Araneae</taxon>
        <taxon>Araneomorphae</taxon>
        <taxon>Entelegynae</taxon>
        <taxon>Araneoidea</taxon>
        <taxon>Araneidae</taxon>
        <taxon>Caerostris</taxon>
    </lineage>
</organism>
<comment type="caution">
    <text evidence="5">The sequence shown here is derived from an EMBL/GenBank/DDBJ whole genome shotgun (WGS) entry which is preliminary data.</text>
</comment>
<dbReference type="EMBL" id="BPLR01010716">
    <property type="protein sequence ID" value="GIY41458.1"/>
    <property type="molecule type" value="Genomic_DNA"/>
</dbReference>
<dbReference type="PROSITE" id="PS50835">
    <property type="entry name" value="IG_LIKE"/>
    <property type="match status" value="1"/>
</dbReference>
<dbReference type="AlphaFoldDB" id="A0AAV4T497"/>
<gene>
    <name evidence="5" type="ORF">CEXT_74591</name>
</gene>
<keyword evidence="2" id="KW-1015">Disulfide bond</keyword>
<proteinExistence type="predicted"/>
<dbReference type="PANTHER" id="PTHR44170">
    <property type="entry name" value="PROTEIN SIDEKICK"/>
    <property type="match status" value="1"/>
</dbReference>
<feature type="region of interest" description="Disordered" evidence="3">
    <location>
        <begin position="117"/>
        <end position="139"/>
    </location>
</feature>
<feature type="compositionally biased region" description="Polar residues" evidence="3">
    <location>
        <begin position="1"/>
        <end position="11"/>
    </location>
</feature>
<dbReference type="Proteomes" id="UP001054945">
    <property type="component" value="Unassembled WGS sequence"/>
</dbReference>
<protein>
    <recommendedName>
        <fullName evidence="4">Ig-like domain-containing protein</fullName>
    </recommendedName>
</protein>
<sequence>MRNAFLRTSSVPGGAEGHVRPQESSGHSVLQSQKRSSTLLRLQRQGSAPQAPQPAGIRGPPVGCEAPGGERGRQPEGSGRILRARRIRLQLRGMVFQRNNQESQGACQNCVPEEALREPAPEQARGHRGTDLPAVPAPEGVPAPEVMWLKNGEVVDTAKDPNLIISNEGNLLISVVRMADMGNYTCMARNPAGTRYSETAILTVYVNGGGRRGALGPSAPGDAVAATSSAPGSAPTLRPSTEAALAREILCRNPTARTCAPMGICAVVFSDPQRMRFSQQLQVTWCTCRHVTSPYVGTHMLSIPRGLFAKDRHYLWTS</sequence>
<dbReference type="Pfam" id="PF07679">
    <property type="entry name" value="I-set"/>
    <property type="match status" value="1"/>
</dbReference>
<dbReference type="SUPFAM" id="SSF48726">
    <property type="entry name" value="Immunoglobulin"/>
    <property type="match status" value="1"/>
</dbReference>
<evidence type="ECO:0000256" key="3">
    <source>
        <dbReference type="SAM" id="MobiDB-lite"/>
    </source>
</evidence>
<feature type="region of interest" description="Disordered" evidence="3">
    <location>
        <begin position="1"/>
        <end position="81"/>
    </location>
</feature>
<dbReference type="InterPro" id="IPR007110">
    <property type="entry name" value="Ig-like_dom"/>
</dbReference>
<evidence type="ECO:0000259" key="4">
    <source>
        <dbReference type="PROSITE" id="PS50835"/>
    </source>
</evidence>
<feature type="compositionally biased region" description="Polar residues" evidence="3">
    <location>
        <begin position="22"/>
        <end position="50"/>
    </location>
</feature>
<feature type="compositionally biased region" description="Low complexity" evidence="3">
    <location>
        <begin position="223"/>
        <end position="236"/>
    </location>
</feature>
<dbReference type="SMART" id="SM00408">
    <property type="entry name" value="IGc2"/>
    <property type="match status" value="1"/>
</dbReference>
<evidence type="ECO:0000256" key="1">
    <source>
        <dbReference type="ARBA" id="ARBA00022737"/>
    </source>
</evidence>
<name>A0AAV4T497_CAEEX</name>